<comment type="caution">
    <text evidence="1">The sequence shown here is derived from an EMBL/GenBank/DDBJ whole genome shotgun (WGS) entry which is preliminary data.</text>
</comment>
<keyword evidence="2" id="KW-1185">Reference proteome</keyword>
<organism evidence="1 2">
    <name type="scientific">Diacronema lutheri</name>
    <name type="common">Unicellular marine alga</name>
    <name type="synonym">Monochrysis lutheri</name>
    <dbReference type="NCBI Taxonomy" id="2081491"/>
    <lineage>
        <taxon>Eukaryota</taxon>
        <taxon>Haptista</taxon>
        <taxon>Haptophyta</taxon>
        <taxon>Pavlovophyceae</taxon>
        <taxon>Pavlovales</taxon>
        <taxon>Pavlovaceae</taxon>
        <taxon>Diacronema</taxon>
    </lineage>
</organism>
<dbReference type="AlphaFoldDB" id="A0A8J5XGD5"/>
<gene>
    <name evidence="1" type="ORF">KFE25_000222</name>
</gene>
<name>A0A8J5XGD5_DIALT</name>
<reference evidence="1" key="1">
    <citation type="submission" date="2021-05" db="EMBL/GenBank/DDBJ databases">
        <title>The genome of the haptophyte Pavlova lutheri (Diacronema luteri, Pavlovales) - a model for lipid biosynthesis in eukaryotic algae.</title>
        <authorList>
            <person name="Hulatt C.J."/>
            <person name="Posewitz M.C."/>
        </authorList>
    </citation>
    <scope>NUCLEOTIDE SEQUENCE</scope>
    <source>
        <strain evidence="1">NIVA-4/92</strain>
    </source>
</reference>
<proteinExistence type="predicted"/>
<accession>A0A8J5XGD5</accession>
<sequence length="72" mass="8208">MQESYEKLRGADQAERGEAQRMKLGYIDAPLSPRRWCPPSPQRTSVFLSLSSDQRLRGKLSLTFDSDAIVEH</sequence>
<evidence type="ECO:0000313" key="1">
    <source>
        <dbReference type="EMBL" id="KAG8464054.1"/>
    </source>
</evidence>
<dbReference type="Proteomes" id="UP000751190">
    <property type="component" value="Unassembled WGS sequence"/>
</dbReference>
<protein>
    <submittedName>
        <fullName evidence="1">Uncharacterized protein</fullName>
    </submittedName>
</protein>
<evidence type="ECO:0000313" key="2">
    <source>
        <dbReference type="Proteomes" id="UP000751190"/>
    </source>
</evidence>
<dbReference type="EMBL" id="JAGTXO010000014">
    <property type="protein sequence ID" value="KAG8464054.1"/>
    <property type="molecule type" value="Genomic_DNA"/>
</dbReference>